<dbReference type="Pfam" id="PF13387">
    <property type="entry name" value="Lnb_N"/>
    <property type="match status" value="1"/>
</dbReference>
<reference evidence="3 4" key="1">
    <citation type="submission" date="2023-09" db="EMBL/GenBank/DDBJ databases">
        <title>Thioclava shenzhenensis sp. nov., a multidrug resistant bacteria-antagonizing species isolated from coastal seawater.</title>
        <authorList>
            <person name="Long M."/>
        </authorList>
    </citation>
    <scope>NUCLEOTIDE SEQUENCE [LARGE SCALE GENOMIC DNA]</scope>
    <source>
        <strain evidence="3 4">FTW29</strain>
        <plasmid evidence="3 4">unnamed2</plasmid>
    </source>
</reference>
<sequence>MTLFLKTFRIICFSLVLLAATGWSACALWFHLDGPLRVAALCLLGGAACGLWGLRLWRKRWAYAGFLAAACIMAGWYSTILPRQDRDWAPEVSRGVIARRNGDLVQLANIRDFDWKTRDTATPRWITQEYDLTQLERVDMLTSVWDNPDIAHLIVSFGFADGREVAFSVEIRREAGESFNELGGFFRQFEMVLIAATEEDIVKLRTNYRQETVSLYPVNLTAAQRRTLFLSYIDLAQQLEEKPAFYNTITANCTTTVYRLAKTLDADLPLGSDLIFSGRLPEYLDRLGVLDPAPSMQARRASAEISARARALPEGGDYSAWVRRPQPEPEPQLAAQ</sequence>
<geneLocation type="plasmid" evidence="3 4">
    <name>unnamed2</name>
</geneLocation>
<feature type="domain" description="Lnb N-terminal periplasmic" evidence="2">
    <location>
        <begin position="122"/>
        <end position="270"/>
    </location>
</feature>
<gene>
    <name evidence="3" type="ORF">RPE78_17150</name>
</gene>
<keyword evidence="1" id="KW-0812">Transmembrane</keyword>
<dbReference type="InterPro" id="IPR025178">
    <property type="entry name" value="Lnb_N"/>
</dbReference>
<proteinExistence type="predicted"/>
<dbReference type="Proteomes" id="UP001623290">
    <property type="component" value="Plasmid unnamed2"/>
</dbReference>
<evidence type="ECO:0000313" key="3">
    <source>
        <dbReference type="EMBL" id="WRY35584.1"/>
    </source>
</evidence>
<evidence type="ECO:0000256" key="1">
    <source>
        <dbReference type="SAM" id="Phobius"/>
    </source>
</evidence>
<feature type="transmembrane region" description="Helical" evidence="1">
    <location>
        <begin position="36"/>
        <end position="54"/>
    </location>
</feature>
<dbReference type="PROSITE" id="PS51257">
    <property type="entry name" value="PROKAR_LIPOPROTEIN"/>
    <property type="match status" value="1"/>
</dbReference>
<keyword evidence="3" id="KW-0614">Plasmid</keyword>
<keyword evidence="1" id="KW-1133">Transmembrane helix</keyword>
<keyword evidence="1" id="KW-0472">Membrane</keyword>
<dbReference type="RefSeq" id="WP_330629311.1">
    <property type="nucleotide sequence ID" value="NZ_CP135445.1"/>
</dbReference>
<keyword evidence="4" id="KW-1185">Reference proteome</keyword>
<protein>
    <submittedName>
        <fullName evidence="3">DUF4105 domain-containing protein</fullName>
    </submittedName>
</protein>
<evidence type="ECO:0000313" key="4">
    <source>
        <dbReference type="Proteomes" id="UP001623290"/>
    </source>
</evidence>
<feature type="transmembrane region" description="Helical" evidence="1">
    <location>
        <begin position="61"/>
        <end position="78"/>
    </location>
</feature>
<evidence type="ECO:0000259" key="2">
    <source>
        <dbReference type="Pfam" id="PF13387"/>
    </source>
</evidence>
<name>A0ABZ1E3H4_9RHOB</name>
<dbReference type="EMBL" id="CP135445">
    <property type="protein sequence ID" value="WRY35584.1"/>
    <property type="molecule type" value="Genomic_DNA"/>
</dbReference>
<accession>A0ABZ1E3H4</accession>
<organism evidence="3 4">
    <name type="scientific">Thioclava litoralis</name>
    <dbReference type="NCBI Taxonomy" id="3076557"/>
    <lineage>
        <taxon>Bacteria</taxon>
        <taxon>Pseudomonadati</taxon>
        <taxon>Pseudomonadota</taxon>
        <taxon>Alphaproteobacteria</taxon>
        <taxon>Rhodobacterales</taxon>
        <taxon>Paracoccaceae</taxon>
        <taxon>Thioclava</taxon>
    </lineage>
</organism>